<gene>
    <name evidence="2" type="ORF">M8T91_07195</name>
</gene>
<feature type="transmembrane region" description="Helical" evidence="1">
    <location>
        <begin position="144"/>
        <end position="164"/>
    </location>
</feature>
<dbReference type="Proteomes" id="UP001321520">
    <property type="component" value="Chromosome"/>
</dbReference>
<evidence type="ECO:0008006" key="4">
    <source>
        <dbReference type="Google" id="ProtNLM"/>
    </source>
</evidence>
<evidence type="ECO:0000256" key="1">
    <source>
        <dbReference type="SAM" id="Phobius"/>
    </source>
</evidence>
<keyword evidence="1" id="KW-0812">Transmembrane</keyword>
<evidence type="ECO:0000313" key="3">
    <source>
        <dbReference type="Proteomes" id="UP001321520"/>
    </source>
</evidence>
<dbReference type="EMBL" id="CP098023">
    <property type="protein sequence ID" value="WKD51192.1"/>
    <property type="molecule type" value="Genomic_DNA"/>
</dbReference>
<keyword evidence="3" id="KW-1185">Reference proteome</keyword>
<organism evidence="2 3">
    <name type="scientific">Microbulbifer spongiae</name>
    <dbReference type="NCBI Taxonomy" id="2944933"/>
    <lineage>
        <taxon>Bacteria</taxon>
        <taxon>Pseudomonadati</taxon>
        <taxon>Pseudomonadota</taxon>
        <taxon>Gammaproteobacteria</taxon>
        <taxon>Cellvibrionales</taxon>
        <taxon>Microbulbiferaceae</taxon>
        <taxon>Microbulbifer</taxon>
    </lineage>
</organism>
<keyword evidence="1" id="KW-1133">Transmembrane helix</keyword>
<accession>A0ABY9EEW2</accession>
<feature type="transmembrane region" description="Helical" evidence="1">
    <location>
        <begin position="38"/>
        <end position="57"/>
    </location>
</feature>
<protein>
    <recommendedName>
        <fullName evidence="4">DUF3325 domain-containing protein</fullName>
    </recommendedName>
</protein>
<dbReference type="RefSeq" id="WP_301418225.1">
    <property type="nucleotide sequence ID" value="NZ_CP098023.1"/>
</dbReference>
<feature type="transmembrane region" description="Helical" evidence="1">
    <location>
        <begin position="114"/>
        <end position="138"/>
    </location>
</feature>
<reference evidence="2 3" key="1">
    <citation type="submission" date="2022-05" db="EMBL/GenBank/DDBJ databases">
        <title>Microbulbifer sp. nov., isolated from sponge.</title>
        <authorList>
            <person name="Gao L."/>
        </authorList>
    </citation>
    <scope>NUCLEOTIDE SEQUENCE [LARGE SCALE GENOMIC DNA]</scope>
    <source>
        <strain evidence="2 3">MI-G</strain>
    </source>
</reference>
<feature type="transmembrane region" description="Helical" evidence="1">
    <location>
        <begin position="63"/>
        <end position="82"/>
    </location>
</feature>
<feature type="transmembrane region" description="Helical" evidence="1">
    <location>
        <begin position="171"/>
        <end position="188"/>
    </location>
</feature>
<proteinExistence type="predicted"/>
<sequence length="190" mass="19776">MPNTIYTIAGLASLSALAGIICLYRAWLHTGVQPVRRWLGWALMGVSAGGWSSVVGVEYGISIATLIVILGVFVVIALNGDWPSGPLRQDKQRATASAAPRATYVIGLRGIARCLVVVILPAVSGVSAGLLFFGVANLVDSSRLIGAGFVAIAVWTLAVVWCCADRKLLRPSAALVLFSAASGLYLLPAA</sequence>
<evidence type="ECO:0000313" key="2">
    <source>
        <dbReference type="EMBL" id="WKD51192.1"/>
    </source>
</evidence>
<keyword evidence="1" id="KW-0472">Membrane</keyword>
<name>A0ABY9EEW2_9GAMM</name>
<feature type="transmembrane region" description="Helical" evidence="1">
    <location>
        <begin position="6"/>
        <end position="26"/>
    </location>
</feature>